<protein>
    <submittedName>
        <fullName evidence="1">Uncharacterized protein</fullName>
    </submittedName>
</protein>
<dbReference type="EMBL" id="JAJVCZ030000013">
    <property type="protein sequence ID" value="KAL0253190.1"/>
    <property type="molecule type" value="Genomic_DNA"/>
</dbReference>
<evidence type="ECO:0000313" key="2">
    <source>
        <dbReference type="Proteomes" id="UP001430584"/>
    </source>
</evidence>
<dbReference type="PANTHER" id="PTHR35041:SF6">
    <property type="entry name" value="FORMYLMETHIONINE DEFORMYLASE-LIKE PROTEIN-RELATED"/>
    <property type="match status" value="1"/>
</dbReference>
<dbReference type="GeneID" id="92014728"/>
<reference evidence="1 2" key="1">
    <citation type="submission" date="2024-02" db="EMBL/GenBank/DDBJ databases">
        <title>De novo assembly and annotation of 12 fungi associated with fruit tree decline syndrome in Ontario, Canada.</title>
        <authorList>
            <person name="Sulman M."/>
            <person name="Ellouze W."/>
            <person name="Ilyukhin E."/>
        </authorList>
    </citation>
    <scope>NUCLEOTIDE SEQUENCE [LARGE SCALE GENOMIC DNA]</scope>
    <source>
        <strain evidence="1 2">FDS-637</strain>
    </source>
</reference>
<gene>
    <name evidence="1" type="ORF">SLS55_010643</name>
</gene>
<name>A0ABR3BXS1_9PEZI</name>
<dbReference type="PANTHER" id="PTHR35041">
    <property type="entry name" value="MEDIATOR OF RNA POLYMERASE II TRANSCRIPTION SUBUNIT 1"/>
    <property type="match status" value="1"/>
</dbReference>
<comment type="caution">
    <text evidence="1">The sequence shown here is derived from an EMBL/GenBank/DDBJ whole genome shotgun (WGS) entry which is preliminary data.</text>
</comment>
<accession>A0ABR3BXS1</accession>
<dbReference type="RefSeq" id="XP_066627834.1">
    <property type="nucleotide sequence ID" value="XM_066782022.1"/>
</dbReference>
<proteinExistence type="predicted"/>
<dbReference type="Proteomes" id="UP001430584">
    <property type="component" value="Unassembled WGS sequence"/>
</dbReference>
<evidence type="ECO:0000313" key="1">
    <source>
        <dbReference type="EMBL" id="KAL0253190.1"/>
    </source>
</evidence>
<sequence>MLSKSIVGTVPSPEYSSADNSSVWVNWKGVGRLDASSAAVHRLVAATTSSLANLPFLAPYPNSSYIITFDAPALKCDPLSTAILDHSINPKKPELLQEGWDSLIDKTLRSLAPDAQPLYIANASGFLSIHNHIFVYAGGSNFSCHLWNTSYTVDLEFSDGIQSTSISALEYRHATNIASGQALSHNHQPEIAYWSIFNALAGLLETQVIFNGADGTLTGADTDIFKSGIPACPGIVETLERQGVNKCVDPWMCRAKSIPAAIEDLSHNVSLSLMSSNLFSAATATVDMTVSHPQNYYVYNRHGLLCAYVAAAAAAAACVAIGVHSYRANGYSASSSFSTIVFTTRSPDLDRLAGGRCLGAQPVPDEVRRTVLRYGLLRREGEERRAHAAFGLADGVATLTKGHVCY</sequence>
<organism evidence="1 2">
    <name type="scientific">Diplodia seriata</name>
    <dbReference type="NCBI Taxonomy" id="420778"/>
    <lineage>
        <taxon>Eukaryota</taxon>
        <taxon>Fungi</taxon>
        <taxon>Dikarya</taxon>
        <taxon>Ascomycota</taxon>
        <taxon>Pezizomycotina</taxon>
        <taxon>Dothideomycetes</taxon>
        <taxon>Dothideomycetes incertae sedis</taxon>
        <taxon>Botryosphaeriales</taxon>
        <taxon>Botryosphaeriaceae</taxon>
        <taxon>Diplodia</taxon>
    </lineage>
</organism>
<keyword evidence="2" id="KW-1185">Reference proteome</keyword>